<feature type="transmembrane region" description="Helical" evidence="8">
    <location>
        <begin position="309"/>
        <end position="326"/>
    </location>
</feature>
<feature type="domain" description="HMA" evidence="10">
    <location>
        <begin position="128"/>
        <end position="194"/>
    </location>
</feature>
<dbReference type="InterPro" id="IPR044492">
    <property type="entry name" value="P_typ_ATPase_HD_dom"/>
</dbReference>
<dbReference type="Gene3D" id="2.70.150.10">
    <property type="entry name" value="Calcium-transporting ATPase, cytoplasmic transduction domain A"/>
    <property type="match status" value="1"/>
</dbReference>
<feature type="transmembrane region" description="Helical" evidence="8">
    <location>
        <begin position="284"/>
        <end position="303"/>
    </location>
</feature>
<dbReference type="GO" id="GO:0030001">
    <property type="term" value="P:metal ion transport"/>
    <property type="evidence" value="ECO:0007669"/>
    <property type="project" value="UniProtKB-ARBA"/>
</dbReference>
<evidence type="ECO:0000256" key="5">
    <source>
        <dbReference type="ARBA" id="ARBA00022967"/>
    </source>
</evidence>
<dbReference type="PANTHER" id="PTHR46594:SF4">
    <property type="entry name" value="P-TYPE CATION-TRANSPORTING ATPASE"/>
    <property type="match status" value="1"/>
</dbReference>
<dbReference type="OrthoDB" id="211392at2"/>
<dbReference type="GO" id="GO:0005524">
    <property type="term" value="F:ATP binding"/>
    <property type="evidence" value="ECO:0007669"/>
    <property type="project" value="UniProtKB-UniRule"/>
</dbReference>
<dbReference type="GO" id="GO:0046872">
    <property type="term" value="F:metal ion binding"/>
    <property type="evidence" value="ECO:0007669"/>
    <property type="project" value="UniProtKB-KW"/>
</dbReference>
<dbReference type="InterPro" id="IPR023298">
    <property type="entry name" value="ATPase_P-typ_TM_dom_sf"/>
</dbReference>
<feature type="transmembrane region" description="Helical" evidence="8">
    <location>
        <begin position="463"/>
        <end position="483"/>
    </location>
</feature>
<dbReference type="InterPro" id="IPR027256">
    <property type="entry name" value="P-typ_ATPase_IB"/>
</dbReference>
<dbReference type="InterPro" id="IPR001757">
    <property type="entry name" value="P_typ_ATPase"/>
</dbReference>
<reference evidence="11 12" key="1">
    <citation type="submission" date="2019-02" db="EMBL/GenBank/DDBJ databases">
        <title>Deep-cultivation of Planctomycetes and their phenomic and genomic characterization uncovers novel biology.</title>
        <authorList>
            <person name="Wiegand S."/>
            <person name="Jogler M."/>
            <person name="Boedeker C."/>
            <person name="Pinto D."/>
            <person name="Vollmers J."/>
            <person name="Rivas-Marin E."/>
            <person name="Kohn T."/>
            <person name="Peeters S.H."/>
            <person name="Heuer A."/>
            <person name="Rast P."/>
            <person name="Oberbeckmann S."/>
            <person name="Bunk B."/>
            <person name="Jeske O."/>
            <person name="Meyerdierks A."/>
            <person name="Storesund J.E."/>
            <person name="Kallscheuer N."/>
            <person name="Luecker S."/>
            <person name="Lage O.M."/>
            <person name="Pohl T."/>
            <person name="Merkel B.J."/>
            <person name="Hornburger P."/>
            <person name="Mueller R.-W."/>
            <person name="Bruemmer F."/>
            <person name="Labrenz M."/>
            <person name="Spormann A.M."/>
            <person name="Op den Camp H."/>
            <person name="Overmann J."/>
            <person name="Amann R."/>
            <person name="Jetten M.S.M."/>
            <person name="Mascher T."/>
            <person name="Medema M.H."/>
            <person name="Devos D.P."/>
            <person name="Kaster A.-K."/>
            <person name="Ovreas L."/>
            <person name="Rohde M."/>
            <person name="Galperin M.Y."/>
            <person name="Jogler C."/>
        </authorList>
    </citation>
    <scope>NUCLEOTIDE SEQUENCE [LARGE SCALE GENOMIC DNA]</scope>
    <source>
        <strain evidence="11 12">Q31a</strain>
    </source>
</reference>
<organism evidence="11 12">
    <name type="scientific">Aureliella helgolandensis</name>
    <dbReference type="NCBI Taxonomy" id="2527968"/>
    <lineage>
        <taxon>Bacteria</taxon>
        <taxon>Pseudomonadati</taxon>
        <taxon>Planctomycetota</taxon>
        <taxon>Planctomycetia</taxon>
        <taxon>Pirellulales</taxon>
        <taxon>Pirellulaceae</taxon>
        <taxon>Aureliella</taxon>
    </lineage>
</organism>
<evidence type="ECO:0000256" key="6">
    <source>
        <dbReference type="ARBA" id="ARBA00022989"/>
    </source>
</evidence>
<evidence type="ECO:0000256" key="2">
    <source>
        <dbReference type="ARBA" id="ARBA00006024"/>
    </source>
</evidence>
<feature type="transmembrane region" description="Helical" evidence="8">
    <location>
        <begin position="796"/>
        <end position="817"/>
    </location>
</feature>
<dbReference type="InterPro" id="IPR023214">
    <property type="entry name" value="HAD_sf"/>
</dbReference>
<dbReference type="CDD" id="cd00371">
    <property type="entry name" value="HMA"/>
    <property type="match status" value="1"/>
</dbReference>
<dbReference type="SFLD" id="SFLDS00003">
    <property type="entry name" value="Haloacid_Dehalogenase"/>
    <property type="match status" value="1"/>
</dbReference>
<feature type="transmembrane region" description="Helical" evidence="8">
    <location>
        <begin position="246"/>
        <end position="272"/>
    </location>
</feature>
<name>A0A518FZK0_9BACT</name>
<feature type="region of interest" description="Disordered" evidence="9">
    <location>
        <begin position="1"/>
        <end position="30"/>
    </location>
</feature>
<evidence type="ECO:0000313" key="12">
    <source>
        <dbReference type="Proteomes" id="UP000318017"/>
    </source>
</evidence>
<keyword evidence="5" id="KW-1278">Translocase</keyword>
<dbReference type="Gene3D" id="3.30.70.100">
    <property type="match status" value="1"/>
</dbReference>
<keyword evidence="3 8" id="KW-0812">Transmembrane</keyword>
<dbReference type="InterPro" id="IPR008250">
    <property type="entry name" value="ATPase_P-typ_transduc_dom_A_sf"/>
</dbReference>
<dbReference type="SUPFAM" id="SSF81665">
    <property type="entry name" value="Calcium ATPase, transmembrane domain M"/>
    <property type="match status" value="1"/>
</dbReference>
<dbReference type="Gene3D" id="3.40.50.1000">
    <property type="entry name" value="HAD superfamily/HAD-like"/>
    <property type="match status" value="1"/>
</dbReference>
<gene>
    <name evidence="11" type="primary">copA_1</name>
    <name evidence="11" type="ORF">Q31a_00610</name>
</gene>
<dbReference type="PANTHER" id="PTHR46594">
    <property type="entry name" value="P-TYPE CATION-TRANSPORTING ATPASE"/>
    <property type="match status" value="1"/>
</dbReference>
<dbReference type="GO" id="GO:0005886">
    <property type="term" value="C:plasma membrane"/>
    <property type="evidence" value="ECO:0007669"/>
    <property type="project" value="UniProtKB-SubCell"/>
</dbReference>
<evidence type="ECO:0000256" key="3">
    <source>
        <dbReference type="ARBA" id="ARBA00022692"/>
    </source>
</evidence>
<evidence type="ECO:0000256" key="4">
    <source>
        <dbReference type="ARBA" id="ARBA00022723"/>
    </source>
</evidence>
<keyword evidence="7 8" id="KW-0472">Membrane</keyword>
<evidence type="ECO:0000259" key="10">
    <source>
        <dbReference type="PROSITE" id="PS50846"/>
    </source>
</evidence>
<keyword evidence="8" id="KW-1003">Cell membrane</keyword>
<dbReference type="SFLD" id="SFLDF00027">
    <property type="entry name" value="p-type_atpase"/>
    <property type="match status" value="1"/>
</dbReference>
<dbReference type="InterPro" id="IPR059000">
    <property type="entry name" value="ATPase_P-type_domA"/>
</dbReference>
<dbReference type="PRINTS" id="PR00119">
    <property type="entry name" value="CATATPASE"/>
</dbReference>
<dbReference type="GO" id="GO:0016887">
    <property type="term" value="F:ATP hydrolysis activity"/>
    <property type="evidence" value="ECO:0007669"/>
    <property type="project" value="InterPro"/>
</dbReference>
<keyword evidence="4 8" id="KW-0479">Metal-binding</keyword>
<dbReference type="GO" id="GO:0019829">
    <property type="term" value="F:ATPase-coupled monoatomic cation transmembrane transporter activity"/>
    <property type="evidence" value="ECO:0007669"/>
    <property type="project" value="InterPro"/>
</dbReference>
<dbReference type="AlphaFoldDB" id="A0A518FZK0"/>
<dbReference type="EMBL" id="CP036298">
    <property type="protein sequence ID" value="QDV21782.1"/>
    <property type="molecule type" value="Genomic_DNA"/>
</dbReference>
<dbReference type="PROSITE" id="PS00154">
    <property type="entry name" value="ATPASE_E1_E2"/>
    <property type="match status" value="1"/>
</dbReference>
<feature type="transmembrane region" description="Helical" evidence="8">
    <location>
        <begin position="211"/>
        <end position="234"/>
    </location>
</feature>
<dbReference type="Gene3D" id="3.40.1110.10">
    <property type="entry name" value="Calcium-transporting ATPase, cytoplasmic domain N"/>
    <property type="match status" value="1"/>
</dbReference>
<dbReference type="KEGG" id="ahel:Q31a_00610"/>
<dbReference type="SUPFAM" id="SSF56784">
    <property type="entry name" value="HAD-like"/>
    <property type="match status" value="1"/>
</dbReference>
<comment type="subcellular location">
    <subcellularLocation>
        <location evidence="8">Cell membrane</location>
    </subcellularLocation>
    <subcellularLocation>
        <location evidence="1">Membrane</location>
    </subcellularLocation>
</comment>
<evidence type="ECO:0000256" key="1">
    <source>
        <dbReference type="ARBA" id="ARBA00004370"/>
    </source>
</evidence>
<proteinExistence type="inferred from homology"/>
<keyword evidence="6 8" id="KW-1133">Transmembrane helix</keyword>
<dbReference type="Pfam" id="PF00122">
    <property type="entry name" value="E1-E2_ATPase"/>
    <property type="match status" value="1"/>
</dbReference>
<accession>A0A518FZK0</accession>
<dbReference type="InterPro" id="IPR036412">
    <property type="entry name" value="HAD-like_sf"/>
</dbReference>
<dbReference type="InterPro" id="IPR006121">
    <property type="entry name" value="HMA_dom"/>
</dbReference>
<dbReference type="PROSITE" id="PS50846">
    <property type="entry name" value="HMA_2"/>
    <property type="match status" value="1"/>
</dbReference>
<evidence type="ECO:0000256" key="7">
    <source>
        <dbReference type="ARBA" id="ARBA00023136"/>
    </source>
</evidence>
<dbReference type="InterPro" id="IPR036163">
    <property type="entry name" value="HMA_dom_sf"/>
</dbReference>
<dbReference type="SFLD" id="SFLDG00002">
    <property type="entry name" value="C1.7:_P-type_atpase_like"/>
    <property type="match status" value="1"/>
</dbReference>
<feature type="transmembrane region" description="Helical" evidence="8">
    <location>
        <begin position="823"/>
        <end position="843"/>
    </location>
</feature>
<comment type="similarity">
    <text evidence="2 8">Belongs to the cation transport ATPase (P-type) (TC 3.A.3) family. Type IB subfamily.</text>
</comment>
<dbReference type="RefSeq" id="WP_145072457.1">
    <property type="nucleotide sequence ID" value="NZ_CP036298.1"/>
</dbReference>
<sequence>MTTSYSDTERAAVPSLQQPPVGPEVATSRAASAAGRTDRVVPCIHCGEATALPASFPAEQLVFCCHGCRGAYELIHGWGLQDFYALRDQTRQHSGAALPAEQMGRYEQFDTVDFLGPSAPRTHSDGTCTTELAVHGLHCSACAWLIEKAAAQSPGLLSARIKMNQHTLQLAYDPGAIKLSQIAQLLDRLGYQLSPFDPSRQDHLQHENRRLLVQIAIAGFLAANAMWIAIGLYAGEFGGGSFDQSYFLGLVGTALGVASVAGPGRTFFVGALASLKTRTPHMDLPVALGLSVGTVVGITHAILGRGHVYFDSLATLVFLLLIGRWIQFRQQQRAMRAVDLLLRITPRHAELESSADSDQVKSVLVETLLPGDIVRVAAGDSLPADGHIVSGQTTLDRSLLTGESQPVPVGVGEEVSAGLINLTTPIRVRVSAIGRESRLGKVMQSVETAAAQRTPIVMLADRIGGYFVIAITLLAVVTFGLWLPTSLALATSHATALLIVACPCALALATPLAIAVGLGRAARRNIMIRDGQTFQRLAKPGRIWLDKTGTLTQGKQHITALAGSEEGLRMAASLEKHCKHPVANAIVQAARQRHLATSGAAHLGGAELGGIQGEVDGSSVLVGSVDFVRRAEIAIPTAMLEHATEYAAQGMSPNLIAVDRQVVTVLGLSDPIRPDASRVIEQLAKLGWKVGILSGDHPSIVRRIGEQLGLATNDCHGGLSPEQKLSYIRESQAVGENVAMVGDGANDAAALAAADTGIAVRGGAEVSLQAAPVFIASGRLPSLLTLLVGARRTTHLIFLTFAISLTYNLVAVGLAMLGWISPLVAAILMPLSSVSVLALTLAMKTFVEAEP</sequence>
<feature type="transmembrane region" description="Helical" evidence="8">
    <location>
        <begin position="495"/>
        <end position="519"/>
    </location>
</feature>
<dbReference type="SUPFAM" id="SSF81653">
    <property type="entry name" value="Calcium ATPase, transduction domain A"/>
    <property type="match status" value="1"/>
</dbReference>
<dbReference type="InterPro" id="IPR023299">
    <property type="entry name" value="ATPase_P-typ_cyto_dom_N"/>
</dbReference>
<dbReference type="NCBIfam" id="TIGR01511">
    <property type="entry name" value="ATPase-IB1_Cu"/>
    <property type="match status" value="1"/>
</dbReference>
<evidence type="ECO:0000256" key="8">
    <source>
        <dbReference type="RuleBase" id="RU362081"/>
    </source>
</evidence>
<keyword evidence="8" id="KW-0067">ATP-binding</keyword>
<keyword evidence="8" id="KW-0547">Nucleotide-binding</keyword>
<dbReference type="Proteomes" id="UP000318017">
    <property type="component" value="Chromosome"/>
</dbReference>
<dbReference type="Pfam" id="PF12156">
    <property type="entry name" value="ATPase-cat_bd"/>
    <property type="match status" value="1"/>
</dbReference>
<keyword evidence="12" id="KW-1185">Reference proteome</keyword>
<dbReference type="SUPFAM" id="SSF55008">
    <property type="entry name" value="HMA, heavy metal-associated domain"/>
    <property type="match status" value="1"/>
</dbReference>
<dbReference type="InterPro" id="IPR021993">
    <property type="entry name" value="ATPase-cat-bd"/>
</dbReference>
<dbReference type="NCBIfam" id="TIGR01494">
    <property type="entry name" value="ATPase_P-type"/>
    <property type="match status" value="1"/>
</dbReference>
<dbReference type="Pfam" id="PF00403">
    <property type="entry name" value="HMA"/>
    <property type="match status" value="1"/>
</dbReference>
<dbReference type="NCBIfam" id="TIGR01525">
    <property type="entry name" value="ATPase-IB_hvy"/>
    <property type="match status" value="1"/>
</dbReference>
<protein>
    <submittedName>
        <fullName evidence="11">Copper-exporting P-type ATPase A</fullName>
    </submittedName>
</protein>
<evidence type="ECO:0000256" key="9">
    <source>
        <dbReference type="SAM" id="MobiDB-lite"/>
    </source>
</evidence>
<dbReference type="PRINTS" id="PR00943">
    <property type="entry name" value="CUATPASE"/>
</dbReference>
<dbReference type="Pfam" id="PF00702">
    <property type="entry name" value="Hydrolase"/>
    <property type="match status" value="1"/>
</dbReference>
<dbReference type="InterPro" id="IPR018303">
    <property type="entry name" value="ATPase_P-typ_P_site"/>
</dbReference>
<evidence type="ECO:0000313" key="11">
    <source>
        <dbReference type="EMBL" id="QDV21782.1"/>
    </source>
</evidence>